<protein>
    <submittedName>
        <fullName evidence="2">Uncharacterized protein</fullName>
    </submittedName>
</protein>
<dbReference type="STRING" id="1314781.A0A166AWL9"/>
<reference evidence="2 3" key="1">
    <citation type="journal article" date="2016" name="Mol. Biol. Evol.">
        <title>Comparative Genomics of Early-Diverging Mushroom-Forming Fungi Provides Insights into the Origins of Lignocellulose Decay Capabilities.</title>
        <authorList>
            <person name="Nagy L.G."/>
            <person name="Riley R."/>
            <person name="Tritt A."/>
            <person name="Adam C."/>
            <person name="Daum C."/>
            <person name="Floudas D."/>
            <person name="Sun H."/>
            <person name="Yadav J.S."/>
            <person name="Pangilinan J."/>
            <person name="Larsson K.H."/>
            <person name="Matsuura K."/>
            <person name="Barry K."/>
            <person name="Labutti K."/>
            <person name="Kuo R."/>
            <person name="Ohm R.A."/>
            <person name="Bhattacharya S.S."/>
            <person name="Shirouzu T."/>
            <person name="Yoshinaga Y."/>
            <person name="Martin F.M."/>
            <person name="Grigoriev I.V."/>
            <person name="Hibbett D.S."/>
        </authorList>
    </citation>
    <scope>NUCLEOTIDE SEQUENCE [LARGE SCALE GENOMIC DNA]</scope>
    <source>
        <strain evidence="2 3">HHB12029</strain>
    </source>
</reference>
<name>A0A166AWL9_EXIGL</name>
<dbReference type="AlphaFoldDB" id="A0A166AWL9"/>
<feature type="region of interest" description="Disordered" evidence="1">
    <location>
        <begin position="62"/>
        <end position="89"/>
    </location>
</feature>
<accession>A0A166AWL9</accession>
<evidence type="ECO:0000313" key="3">
    <source>
        <dbReference type="Proteomes" id="UP000077266"/>
    </source>
</evidence>
<sequence>MLKAHRARYGRYAQRRVSSASKGRRVGSPRNSCAHCSPHRHRLRKCRGRHESAVTVAPVADKVAQQVSPTEAEAEPLEHPGEEHNESVKREAVPDVVRDGAKTVGDAGHSIAERFLGAEKETLLFCLKVTRDRLKSSSMRGLRLFRIDHRNHCAALRTDILAFHFSRLWRLSRGDVLVSGDVQLNPELDRTRENLWMFVGSLGDRCAWDGLIRAKEIGFWLRLHSELFLRLADEGMASFALDERGIDVTLDVRRP</sequence>
<evidence type="ECO:0000256" key="1">
    <source>
        <dbReference type="SAM" id="MobiDB-lite"/>
    </source>
</evidence>
<dbReference type="InParanoid" id="A0A166AWL9"/>
<feature type="compositionally biased region" description="Basic and acidic residues" evidence="1">
    <location>
        <begin position="76"/>
        <end position="89"/>
    </location>
</feature>
<dbReference type="EMBL" id="KV425951">
    <property type="protein sequence ID" value="KZV95799.1"/>
    <property type="molecule type" value="Genomic_DNA"/>
</dbReference>
<gene>
    <name evidence="2" type="ORF">EXIGLDRAFT_765876</name>
</gene>
<keyword evidence="3" id="KW-1185">Reference proteome</keyword>
<evidence type="ECO:0000313" key="2">
    <source>
        <dbReference type="EMBL" id="KZV95799.1"/>
    </source>
</evidence>
<feature type="region of interest" description="Disordered" evidence="1">
    <location>
        <begin position="1"/>
        <end position="37"/>
    </location>
</feature>
<proteinExistence type="predicted"/>
<organism evidence="2 3">
    <name type="scientific">Exidia glandulosa HHB12029</name>
    <dbReference type="NCBI Taxonomy" id="1314781"/>
    <lineage>
        <taxon>Eukaryota</taxon>
        <taxon>Fungi</taxon>
        <taxon>Dikarya</taxon>
        <taxon>Basidiomycota</taxon>
        <taxon>Agaricomycotina</taxon>
        <taxon>Agaricomycetes</taxon>
        <taxon>Auriculariales</taxon>
        <taxon>Exidiaceae</taxon>
        <taxon>Exidia</taxon>
    </lineage>
</organism>
<dbReference type="Proteomes" id="UP000077266">
    <property type="component" value="Unassembled WGS sequence"/>
</dbReference>